<dbReference type="Gene3D" id="2.30.30.110">
    <property type="match status" value="1"/>
</dbReference>
<proteinExistence type="predicted"/>
<evidence type="ECO:0008006" key="3">
    <source>
        <dbReference type="Google" id="ProtNLM"/>
    </source>
</evidence>
<dbReference type="AlphaFoldDB" id="A0A1F5MJ13"/>
<dbReference type="SUPFAM" id="SSF50118">
    <property type="entry name" value="Cell growth inhibitor/plasmid maintenance toxic component"/>
    <property type="match status" value="1"/>
</dbReference>
<dbReference type="InterPro" id="IPR003477">
    <property type="entry name" value="PemK-like"/>
</dbReference>
<comment type="caution">
    <text evidence="1">The sequence shown here is derived from an EMBL/GenBank/DDBJ whole genome shotgun (WGS) entry which is preliminary data.</text>
</comment>
<protein>
    <recommendedName>
        <fullName evidence="3">Growth inhibitor PemK</fullName>
    </recommendedName>
</protein>
<name>A0A1F5MJ13_9BACT</name>
<evidence type="ECO:0000313" key="1">
    <source>
        <dbReference type="EMBL" id="OGE65319.1"/>
    </source>
</evidence>
<gene>
    <name evidence="1" type="ORF">A3B49_00455</name>
</gene>
<dbReference type="Proteomes" id="UP000178017">
    <property type="component" value="Unassembled WGS sequence"/>
</dbReference>
<dbReference type="EMBL" id="MFDO01000020">
    <property type="protein sequence ID" value="OGE65319.1"/>
    <property type="molecule type" value="Genomic_DNA"/>
</dbReference>
<accession>A0A1F5MJ13</accession>
<reference evidence="1 2" key="1">
    <citation type="journal article" date="2016" name="Nat. Commun.">
        <title>Thousands of microbial genomes shed light on interconnected biogeochemical processes in an aquifer system.</title>
        <authorList>
            <person name="Anantharaman K."/>
            <person name="Brown C.T."/>
            <person name="Hug L.A."/>
            <person name="Sharon I."/>
            <person name="Castelle C.J."/>
            <person name="Probst A.J."/>
            <person name="Thomas B.C."/>
            <person name="Singh A."/>
            <person name="Wilkins M.J."/>
            <person name="Karaoz U."/>
            <person name="Brodie E.L."/>
            <person name="Williams K.H."/>
            <person name="Hubbard S.S."/>
            <person name="Banfield J.F."/>
        </authorList>
    </citation>
    <scope>NUCLEOTIDE SEQUENCE [LARGE SCALE GENOMIC DNA]</scope>
</reference>
<dbReference type="InterPro" id="IPR011067">
    <property type="entry name" value="Plasmid_toxin/cell-grow_inhib"/>
</dbReference>
<organism evidence="1 2">
    <name type="scientific">Candidatus Daviesbacteria bacterium RIFCSPLOWO2_01_FULL_40_24</name>
    <dbReference type="NCBI Taxonomy" id="1797787"/>
    <lineage>
        <taxon>Bacteria</taxon>
        <taxon>Candidatus Daviesiibacteriota</taxon>
    </lineage>
</organism>
<dbReference type="GO" id="GO:0003677">
    <property type="term" value="F:DNA binding"/>
    <property type="evidence" value="ECO:0007669"/>
    <property type="project" value="InterPro"/>
</dbReference>
<evidence type="ECO:0000313" key="2">
    <source>
        <dbReference type="Proteomes" id="UP000178017"/>
    </source>
</evidence>
<sequence>MGKFTVGSIVLVIFPFSNLKGQKVRPALVLANVEFGNLILCQITSKPYTSKIAICIKSEDFSKGNLPVISYVRPDKLFTADATIIKNVVGQLTPAIKNKILQRVRGLFV</sequence>
<dbReference type="Pfam" id="PF02452">
    <property type="entry name" value="PemK_toxin"/>
    <property type="match status" value="1"/>
</dbReference>